<dbReference type="EMBL" id="JAAPAO010000530">
    <property type="protein sequence ID" value="KAF4657664.1"/>
    <property type="molecule type" value="Genomic_DNA"/>
</dbReference>
<dbReference type="AlphaFoldDB" id="A0A7J6LEJ8"/>
<evidence type="ECO:0000313" key="3">
    <source>
        <dbReference type="Proteomes" id="UP000591131"/>
    </source>
</evidence>
<evidence type="ECO:0000256" key="1">
    <source>
        <dbReference type="SAM" id="SignalP"/>
    </source>
</evidence>
<organism evidence="2 3">
    <name type="scientific">Perkinsus chesapeaki</name>
    <name type="common">Clam parasite</name>
    <name type="synonym">Perkinsus andrewsi</name>
    <dbReference type="NCBI Taxonomy" id="330153"/>
    <lineage>
        <taxon>Eukaryota</taxon>
        <taxon>Sar</taxon>
        <taxon>Alveolata</taxon>
        <taxon>Perkinsozoa</taxon>
        <taxon>Perkinsea</taxon>
        <taxon>Perkinsida</taxon>
        <taxon>Perkinsidae</taxon>
        <taxon>Perkinsus</taxon>
    </lineage>
</organism>
<accession>A0A7J6LEJ8</accession>
<evidence type="ECO:0000313" key="2">
    <source>
        <dbReference type="EMBL" id="KAF4657664.1"/>
    </source>
</evidence>
<dbReference type="Proteomes" id="UP000591131">
    <property type="component" value="Unassembled WGS sequence"/>
</dbReference>
<gene>
    <name evidence="2" type="ORF">FOL47_008362</name>
</gene>
<keyword evidence="1" id="KW-0732">Signal</keyword>
<reference evidence="2 3" key="1">
    <citation type="submission" date="2020-04" db="EMBL/GenBank/DDBJ databases">
        <title>Perkinsus chesapeaki whole genome sequence.</title>
        <authorList>
            <person name="Bogema D.R."/>
        </authorList>
    </citation>
    <scope>NUCLEOTIDE SEQUENCE [LARGE SCALE GENOMIC DNA]</scope>
    <source>
        <strain evidence="2">ATCC PRA-425</strain>
    </source>
</reference>
<name>A0A7J6LEJ8_PERCH</name>
<comment type="caution">
    <text evidence="2">The sequence shown here is derived from an EMBL/GenBank/DDBJ whole genome shotgun (WGS) entry which is preliminary data.</text>
</comment>
<proteinExistence type="predicted"/>
<feature type="signal peptide" evidence="1">
    <location>
        <begin position="1"/>
        <end position="26"/>
    </location>
</feature>
<sequence>MRAFSRVNRLEVLSVCLILASYNVTAGPTKFKDTNGQQSTSKRILKPVAKVRPFPSFDTIGGRVAIRRRALLGEQATEVVPVVREEPLFRDGYPLIHLTSGTALPNVKVLVEANNITNSPIPWLSPVTMAFESVSDLSYHRLSLHKALPDVHKIPGYKCIRLVTLSNRDADTITLDIARGIVGVESLTFDNMRLCYRNGWHFAVVDSTKKGFDLLASLVQYDPDNKVMSDLYGVSLI</sequence>
<feature type="chain" id="PRO_5029834117" evidence="1">
    <location>
        <begin position="27"/>
        <end position="237"/>
    </location>
</feature>
<protein>
    <submittedName>
        <fullName evidence="2">Uncharacterized protein</fullName>
    </submittedName>
</protein>
<keyword evidence="3" id="KW-1185">Reference proteome</keyword>